<evidence type="ECO:0000313" key="2">
    <source>
        <dbReference type="EMBL" id="KII61332.1"/>
    </source>
</evidence>
<dbReference type="HAMAP" id="MF_00291_B">
    <property type="entry name" value="Ribosomal_uS2_B"/>
    <property type="match status" value="1"/>
</dbReference>
<evidence type="ECO:0000256" key="1">
    <source>
        <dbReference type="ARBA" id="ARBA00006242"/>
    </source>
</evidence>
<protein>
    <submittedName>
        <fullName evidence="2">30S ribosomal protein S2, chloroplastic</fullName>
    </submittedName>
</protein>
<dbReference type="PANTHER" id="PTHR12534">
    <property type="entry name" value="30S RIBOSOMAL PROTEIN S2 PROKARYOTIC AND ORGANELLAR"/>
    <property type="match status" value="1"/>
</dbReference>
<proteinExistence type="inferred from homology"/>
<organism evidence="2 3">
    <name type="scientific">Thelohanellus kitauei</name>
    <name type="common">Myxosporean</name>
    <dbReference type="NCBI Taxonomy" id="669202"/>
    <lineage>
        <taxon>Eukaryota</taxon>
        <taxon>Metazoa</taxon>
        <taxon>Cnidaria</taxon>
        <taxon>Myxozoa</taxon>
        <taxon>Myxosporea</taxon>
        <taxon>Bivalvulida</taxon>
        <taxon>Platysporina</taxon>
        <taxon>Myxobolidae</taxon>
        <taxon>Thelohanellus</taxon>
    </lineage>
</organism>
<dbReference type="OrthoDB" id="2320368at2759"/>
<keyword evidence="2" id="KW-0689">Ribosomal protein</keyword>
<comment type="similarity">
    <text evidence="1">Belongs to the universal ribosomal protein uS2 family.</text>
</comment>
<dbReference type="Gene3D" id="3.40.50.10490">
    <property type="entry name" value="Glucose-6-phosphate isomerase like protein, domain 1"/>
    <property type="match status" value="1"/>
</dbReference>
<evidence type="ECO:0000313" key="3">
    <source>
        <dbReference type="Proteomes" id="UP000031668"/>
    </source>
</evidence>
<dbReference type="EMBL" id="JWZT01005339">
    <property type="protein sequence ID" value="KII61332.1"/>
    <property type="molecule type" value="Genomic_DNA"/>
</dbReference>
<dbReference type="GO" id="GO:0006412">
    <property type="term" value="P:translation"/>
    <property type="evidence" value="ECO:0007669"/>
    <property type="project" value="InterPro"/>
</dbReference>
<keyword evidence="3" id="KW-1185">Reference proteome</keyword>
<dbReference type="PRINTS" id="PR00395">
    <property type="entry name" value="RIBOSOMALS2"/>
</dbReference>
<reference evidence="2 3" key="1">
    <citation type="journal article" date="2014" name="Genome Biol. Evol.">
        <title>The genome of the myxosporean Thelohanellus kitauei shows adaptations to nutrient acquisition within its fish host.</title>
        <authorList>
            <person name="Yang Y."/>
            <person name="Xiong J."/>
            <person name="Zhou Z."/>
            <person name="Huo F."/>
            <person name="Miao W."/>
            <person name="Ran C."/>
            <person name="Liu Y."/>
            <person name="Zhang J."/>
            <person name="Feng J."/>
            <person name="Wang M."/>
            <person name="Wang M."/>
            <person name="Wang L."/>
            <person name="Yao B."/>
        </authorList>
    </citation>
    <scope>NUCLEOTIDE SEQUENCE [LARGE SCALE GENOMIC DNA]</scope>
    <source>
        <strain evidence="2">Wuqing</strain>
    </source>
</reference>
<dbReference type="AlphaFoldDB" id="A0A0C2IWU3"/>
<dbReference type="Pfam" id="PF00318">
    <property type="entry name" value="Ribosomal_S2"/>
    <property type="match status" value="2"/>
</dbReference>
<dbReference type="OMA" id="PYIFMEK"/>
<dbReference type="PANTHER" id="PTHR12534:SF0">
    <property type="entry name" value="SMALL RIBOSOMAL SUBUNIT PROTEIN US2M"/>
    <property type="match status" value="1"/>
</dbReference>
<dbReference type="Proteomes" id="UP000031668">
    <property type="component" value="Unassembled WGS sequence"/>
</dbReference>
<keyword evidence="2" id="KW-0687">Ribonucleoprotein</keyword>
<name>A0A0C2IWU3_THEKT</name>
<dbReference type="InterPro" id="IPR005706">
    <property type="entry name" value="Ribosomal_uS2_bac/mit/plastid"/>
</dbReference>
<comment type="caution">
    <text evidence="2">The sequence shown here is derived from an EMBL/GenBank/DDBJ whole genome shotgun (WGS) entry which is preliminary data.</text>
</comment>
<dbReference type="GO" id="GO:0003735">
    <property type="term" value="F:structural constituent of ribosome"/>
    <property type="evidence" value="ECO:0007669"/>
    <property type="project" value="InterPro"/>
</dbReference>
<dbReference type="GO" id="GO:0005763">
    <property type="term" value="C:mitochondrial small ribosomal subunit"/>
    <property type="evidence" value="ECO:0007669"/>
    <property type="project" value="TreeGrafter"/>
</dbReference>
<dbReference type="InterPro" id="IPR001865">
    <property type="entry name" value="Ribosomal_uS2"/>
</dbReference>
<sequence>MLQDSLLGQKDPFLLDANMSVADMVKNKMHLGHRYPQNFNTNFSGFVYEVKDDFVIIDLPSTYLYLKRAASYAALVARYGGVILFYAYSKKHEFICRKAAVNCSQFYYTGQWKSGMFLEPEKHLKCETLLVDGSLVKNPRIPDVIIIVGCGSYSFPNVRKDFLSTLSKNEIQEGILSPPAANLIKEANINFIPTIGLIDSDSDPYLVTYPVPGNDDNVCSVEYFLNTISLAIKHGVTILPAEDYERENITVPKSHSKH</sequence>
<dbReference type="CDD" id="cd01425">
    <property type="entry name" value="RPS2"/>
    <property type="match status" value="1"/>
</dbReference>
<dbReference type="SUPFAM" id="SSF52313">
    <property type="entry name" value="Ribosomal protein S2"/>
    <property type="match status" value="1"/>
</dbReference>
<dbReference type="InterPro" id="IPR023591">
    <property type="entry name" value="Ribosomal_uS2_flav_dom_sf"/>
</dbReference>
<gene>
    <name evidence="2" type="ORF">RF11_12746</name>
</gene>
<accession>A0A0C2IWU3</accession>